<comment type="similarity">
    <text evidence="2 15">Belongs to the alkaline phosphatase family.</text>
</comment>
<feature type="binding site" evidence="14">
    <location>
        <position position="196"/>
    </location>
    <ligand>
        <name>Mg(2+)</name>
        <dbReference type="ChEBI" id="CHEBI:18420"/>
    </ligand>
</feature>
<feature type="binding site" evidence="14">
    <location>
        <position position="485"/>
    </location>
    <ligand>
        <name>Zn(2+)</name>
        <dbReference type="ChEBI" id="CHEBI:29105"/>
        <label>2</label>
    </ligand>
</feature>
<accession>A0A9E8AD55</accession>
<dbReference type="InterPro" id="IPR001952">
    <property type="entry name" value="Alkaline_phosphatase"/>
</dbReference>
<dbReference type="PROSITE" id="PS00123">
    <property type="entry name" value="ALKALINE_PHOSPHATASE"/>
    <property type="match status" value="1"/>
</dbReference>
<sequence length="564" mass="63083">MIHWKVALLCTLVVASSARQIVQKSEEGHEREHYHRSSNLHVKPVKQAFTEVELESKYWNDAAQESLEAKLKKEEVSKVAKNIIFFIGDGMSPQTVAATRMYLGNENEQLSFEKFPYLGQAKTYCVNRQVADSACTGTAYLSGVKINYGMLNVAASVPRYDCDYEKTNETEIFGIMKWAQDVGKATGIVTNTRITHASPAASYAQSATRGWEYDVEVRAAGCDQEKTMDIAQQLVRNEVSKNFKVAMGGGRRYFLPRDVNDGEGARGYREDGKNLVEEWLETHKEMGESEFVWNREQLLVVDPKKTEYLLGLFEASHMKFNLVVEEQNAQDMEPTLAEMVEAAVKVLQESEEGFVLFVEGGLIDLAHHDTTARMALDETAEYSKAIEHARKLTSEDDTLIVVSSDHSHTMTYNGYPTRGNDILGIGDVSDRDRLPYTTLSYANGPGYGVTYNVANVAERLDISEYDFTRYNQRYLATVPLGSETHGGEDVNVYASGPFAHLFVGNYEQSTLPHLMAYAGNFGEFYREIEEDKDKEDDDDDAGSSLVVSVPVVLIAVIVGLLMRP</sequence>
<dbReference type="PANTHER" id="PTHR11596:SF85">
    <property type="entry name" value="ALKALINE PHOSPHATASE-RELATED"/>
    <property type="match status" value="1"/>
</dbReference>
<evidence type="ECO:0000256" key="8">
    <source>
        <dbReference type="ARBA" id="ARBA00022833"/>
    </source>
</evidence>
<dbReference type="EMBL" id="OM864014">
    <property type="protein sequence ID" value="UYX71627.1"/>
    <property type="molecule type" value="mRNA"/>
</dbReference>
<reference evidence="18" key="2">
    <citation type="submission" date="2022-02" db="EMBL/GenBank/DDBJ databases">
        <authorList>
            <person name="Dechkla M."/>
        </authorList>
    </citation>
    <scope>NUCLEOTIDE SEQUENCE</scope>
    <source>
        <strain evidence="18">01265</strain>
        <tissue evidence="18">Midgut</tissue>
    </source>
</reference>
<protein>
    <recommendedName>
        <fullName evidence="3 16">Alkaline phosphatase</fullName>
        <ecNumber evidence="3 16">3.1.3.1</ecNumber>
    </recommendedName>
</protein>
<feature type="binding site" evidence="14">
    <location>
        <position position="405"/>
    </location>
    <ligand>
        <name>Zn(2+)</name>
        <dbReference type="ChEBI" id="CHEBI:29105"/>
        <label>2</label>
    </ligand>
</feature>
<feature type="binding site" evidence="14">
    <location>
        <position position="364"/>
    </location>
    <ligand>
        <name>Zn(2+)</name>
        <dbReference type="ChEBI" id="CHEBI:29105"/>
        <label>2</label>
    </ligand>
</feature>
<keyword evidence="6 14" id="KW-0479">Metal-binding</keyword>
<feature type="chain" id="PRO_5039089265" description="Alkaline phosphatase" evidence="17">
    <location>
        <begin position="19"/>
        <end position="564"/>
    </location>
</feature>
<evidence type="ECO:0000256" key="1">
    <source>
        <dbReference type="ARBA" id="ARBA00004609"/>
    </source>
</evidence>
<evidence type="ECO:0000256" key="16">
    <source>
        <dbReference type="RuleBase" id="RU003947"/>
    </source>
</evidence>
<evidence type="ECO:0000256" key="7">
    <source>
        <dbReference type="ARBA" id="ARBA00022801"/>
    </source>
</evidence>
<evidence type="ECO:0000256" key="14">
    <source>
        <dbReference type="PIRSR" id="PIRSR601952-2"/>
    </source>
</evidence>
<evidence type="ECO:0000256" key="12">
    <source>
        <dbReference type="ARBA" id="ARBA00023288"/>
    </source>
</evidence>
<dbReference type="SMART" id="SM00098">
    <property type="entry name" value="alkPPc"/>
    <property type="match status" value="1"/>
</dbReference>
<dbReference type="Pfam" id="PF00245">
    <property type="entry name" value="Alk_phosphatase"/>
    <property type="match status" value="1"/>
</dbReference>
<feature type="binding site" evidence="14">
    <location>
        <position position="406"/>
    </location>
    <ligand>
        <name>Zn(2+)</name>
        <dbReference type="ChEBI" id="CHEBI:29105"/>
        <label>2</label>
    </ligand>
</feature>
<feature type="binding site" evidence="14">
    <location>
        <position position="368"/>
    </location>
    <ligand>
        <name>Zn(2+)</name>
        <dbReference type="ChEBI" id="CHEBI:29105"/>
        <label>2</label>
    </ligand>
</feature>
<name>A0A9E8AD55_CULQU</name>
<dbReference type="GO" id="GO:0046872">
    <property type="term" value="F:metal ion binding"/>
    <property type="evidence" value="ECO:0007669"/>
    <property type="project" value="UniProtKB-KW"/>
</dbReference>
<keyword evidence="9 14" id="KW-0460">Magnesium</keyword>
<dbReference type="GO" id="GO:0005886">
    <property type="term" value="C:plasma membrane"/>
    <property type="evidence" value="ECO:0007669"/>
    <property type="project" value="UniProtKB-SubCell"/>
</dbReference>
<keyword evidence="17" id="KW-0732">Signal</keyword>
<feature type="binding site" evidence="14">
    <location>
        <position position="359"/>
    </location>
    <ligand>
        <name>Mg(2+)</name>
        <dbReference type="ChEBI" id="CHEBI:18420"/>
    </ligand>
</feature>
<evidence type="ECO:0000256" key="6">
    <source>
        <dbReference type="ARBA" id="ARBA00022723"/>
    </source>
</evidence>
<keyword evidence="7 16" id="KW-0378">Hydrolase</keyword>
<evidence type="ECO:0000256" key="5">
    <source>
        <dbReference type="ARBA" id="ARBA00022622"/>
    </source>
</evidence>
<organism evidence="18">
    <name type="scientific">Culex quinquefasciatus</name>
    <name type="common">Southern house mosquito</name>
    <name type="synonym">Culex pungens</name>
    <dbReference type="NCBI Taxonomy" id="7176"/>
    <lineage>
        <taxon>Eukaryota</taxon>
        <taxon>Metazoa</taxon>
        <taxon>Ecdysozoa</taxon>
        <taxon>Arthropoda</taxon>
        <taxon>Hexapoda</taxon>
        <taxon>Insecta</taxon>
        <taxon>Pterygota</taxon>
        <taxon>Neoptera</taxon>
        <taxon>Endopterygota</taxon>
        <taxon>Diptera</taxon>
        <taxon>Nematocera</taxon>
        <taxon>Culicoidea</taxon>
        <taxon>Culicidae</taxon>
        <taxon>Culicinae</taxon>
        <taxon>Culicini</taxon>
        <taxon>Culex</taxon>
        <taxon>Culex</taxon>
    </lineage>
</organism>
<keyword evidence="10" id="KW-0472">Membrane</keyword>
<evidence type="ECO:0000256" key="17">
    <source>
        <dbReference type="SAM" id="SignalP"/>
    </source>
</evidence>
<dbReference type="AlphaFoldDB" id="A0A9E8AD55"/>
<comment type="catalytic activity">
    <reaction evidence="16">
        <text>a phosphate monoester + H2O = an alcohol + phosphate</text>
        <dbReference type="Rhea" id="RHEA:15017"/>
        <dbReference type="ChEBI" id="CHEBI:15377"/>
        <dbReference type="ChEBI" id="CHEBI:30879"/>
        <dbReference type="ChEBI" id="CHEBI:43474"/>
        <dbReference type="ChEBI" id="CHEBI:67140"/>
        <dbReference type="EC" id="3.1.3.1"/>
    </reaction>
</comment>
<keyword evidence="4" id="KW-1003">Cell membrane</keyword>
<feature type="binding site" evidence="14">
    <location>
        <position position="89"/>
    </location>
    <ligand>
        <name>Zn(2+)</name>
        <dbReference type="ChEBI" id="CHEBI:29105"/>
        <label>2</label>
    </ligand>
</feature>
<keyword evidence="11" id="KW-0325">Glycoprotein</keyword>
<dbReference type="SUPFAM" id="SSF53649">
    <property type="entry name" value="Alkaline phosphatase-like"/>
    <property type="match status" value="1"/>
</dbReference>
<comment type="subcellular location">
    <subcellularLocation>
        <location evidence="1">Cell membrane</location>
        <topology evidence="1">Lipid-anchor</topology>
        <topology evidence="1">GPI-anchor</topology>
    </subcellularLocation>
</comment>
<keyword evidence="5" id="KW-0336">GPI-anchor</keyword>
<evidence type="ECO:0000256" key="11">
    <source>
        <dbReference type="ARBA" id="ARBA00023180"/>
    </source>
</evidence>
<dbReference type="GO" id="GO:0004035">
    <property type="term" value="F:alkaline phosphatase activity"/>
    <property type="evidence" value="ECO:0007669"/>
    <property type="project" value="UniProtKB-EC"/>
</dbReference>
<evidence type="ECO:0000256" key="13">
    <source>
        <dbReference type="PIRSR" id="PIRSR601952-1"/>
    </source>
</evidence>
<feature type="signal peptide" evidence="17">
    <location>
        <begin position="1"/>
        <end position="18"/>
    </location>
</feature>
<feature type="binding site" evidence="14">
    <location>
        <position position="198"/>
    </location>
    <ligand>
        <name>Mg(2+)</name>
        <dbReference type="ChEBI" id="CHEBI:18420"/>
    </ligand>
</feature>
<dbReference type="CDD" id="cd16012">
    <property type="entry name" value="ALP"/>
    <property type="match status" value="1"/>
</dbReference>
<feature type="active site" description="Phosphoserine intermediate" evidence="13">
    <location>
        <position position="133"/>
    </location>
</feature>
<evidence type="ECO:0000313" key="18">
    <source>
        <dbReference type="EMBL" id="UYX71627.1"/>
    </source>
</evidence>
<comment type="cofactor">
    <cofactor evidence="14">
        <name>Mg(2+)</name>
        <dbReference type="ChEBI" id="CHEBI:18420"/>
    </cofactor>
    <text evidence="14">Binds 1 Mg(2+) ion.</text>
</comment>
<dbReference type="EC" id="3.1.3.1" evidence="3 16"/>
<dbReference type="InterPro" id="IPR017850">
    <property type="entry name" value="Alkaline_phosphatase_core_sf"/>
</dbReference>
<evidence type="ECO:0000256" key="15">
    <source>
        <dbReference type="RuleBase" id="RU003946"/>
    </source>
</evidence>
<dbReference type="GO" id="GO:0098552">
    <property type="term" value="C:side of membrane"/>
    <property type="evidence" value="ECO:0007669"/>
    <property type="project" value="UniProtKB-KW"/>
</dbReference>
<comment type="cofactor">
    <cofactor evidence="14">
        <name>Zn(2+)</name>
        <dbReference type="ChEBI" id="CHEBI:29105"/>
    </cofactor>
    <text evidence="14">Binds 2 Zn(2+) ions.</text>
</comment>
<proteinExistence type="evidence at transcript level"/>
<evidence type="ECO:0000256" key="10">
    <source>
        <dbReference type="ARBA" id="ARBA00023136"/>
    </source>
</evidence>
<dbReference type="PANTHER" id="PTHR11596">
    <property type="entry name" value="ALKALINE PHOSPHATASE"/>
    <property type="match status" value="1"/>
</dbReference>
<dbReference type="Gene3D" id="3.40.720.10">
    <property type="entry name" value="Alkaline Phosphatase, subunit A"/>
    <property type="match status" value="1"/>
</dbReference>
<dbReference type="FunFam" id="3.40.720.10:FF:000008">
    <property type="entry name" value="Alkaline phosphatase"/>
    <property type="match status" value="1"/>
</dbReference>
<evidence type="ECO:0000256" key="2">
    <source>
        <dbReference type="ARBA" id="ARBA00005984"/>
    </source>
</evidence>
<dbReference type="VEuPathDB" id="VectorBase:CQUJHB017987"/>
<keyword evidence="12" id="KW-0449">Lipoprotein</keyword>
<evidence type="ECO:0000256" key="3">
    <source>
        <dbReference type="ARBA" id="ARBA00012647"/>
    </source>
</evidence>
<dbReference type="InterPro" id="IPR018299">
    <property type="entry name" value="Alkaline_phosphatase_AS"/>
</dbReference>
<feature type="binding site" evidence="14">
    <location>
        <position position="89"/>
    </location>
    <ligand>
        <name>Mg(2+)</name>
        <dbReference type="ChEBI" id="CHEBI:18420"/>
    </ligand>
</feature>
<dbReference type="PRINTS" id="PR00113">
    <property type="entry name" value="ALKPHPHTASE"/>
</dbReference>
<evidence type="ECO:0000256" key="9">
    <source>
        <dbReference type="ARBA" id="ARBA00022842"/>
    </source>
</evidence>
<evidence type="ECO:0000256" key="4">
    <source>
        <dbReference type="ARBA" id="ARBA00022475"/>
    </source>
</evidence>
<keyword evidence="8 14" id="KW-0862">Zinc</keyword>
<reference evidence="18" key="1">
    <citation type="journal article" date="2022" name="Toxins">
        <title>Cry4Aa and Cry4Ba Mosquito-Active Toxins Utilize Different Domains in Binding to a Particular Culex ALP Isoform: A Functional Toxin Receptor Implicating Differential Actions on Target Larvae.</title>
        <authorList>
            <person name="Dechkla M."/>
            <person name="Charoenjotivadhanakul S."/>
            <person name="Imtong C."/>
            <person name="Visitsattapongse S."/>
            <person name="Li H.C."/>
            <person name="Angsuthanasombat C."/>
        </authorList>
    </citation>
    <scope>NUCLEOTIDE SEQUENCE</scope>
    <source>
        <strain evidence="18">01265</strain>
    </source>
</reference>